<gene>
    <name evidence="3" type="ORF">KDU71_08300</name>
</gene>
<dbReference type="SUPFAM" id="SSF55073">
    <property type="entry name" value="Nucleotide cyclase"/>
    <property type="match status" value="1"/>
</dbReference>
<dbReference type="GO" id="GO:0004016">
    <property type="term" value="F:adenylate cyclase activity"/>
    <property type="evidence" value="ECO:0007669"/>
    <property type="project" value="UniProtKB-ARBA"/>
</dbReference>
<dbReference type="PANTHER" id="PTHR43081">
    <property type="entry name" value="ADENYLATE CYCLASE, TERMINAL-DIFFERENTIATION SPECIFIC-RELATED"/>
    <property type="match status" value="1"/>
</dbReference>
<sequence length="366" mass="42927">MFSLDKLKIRTLNFFHSFFYHLLFWLASLAMYVFITGDESTFINYFKLFTKDDIYGNTVLLASMLSVLFTSFDLLFSDKLMRFSPIRIIVLLRFLFYLLIALLIIFLSANATIKPEQLKDFQIYYRLMPELTIEHVRFIVWFYISCILNSFFRGVFRKIGVGNFLHWLTGTLNKPRVEKRIFMFIDMKSSVTIAEKLGHKKFSYLVQDVFSDLAIVENYHGAIYQYLGDGAIISWDLKRGIRNNNCIKAFFAFQKVIQGKNLFYDTIYGIKPEFKAGMHVGEIMVLQVGRFKRDISYNGDTLNTTARIESMCNQYKQSLLISGVLYETLRHPEEFATKELETIKLKGKSRGIQIYQVGLKRKKKRK</sequence>
<dbReference type="InterPro" id="IPR029787">
    <property type="entry name" value="Nucleotide_cyclase"/>
</dbReference>
<dbReference type="GO" id="GO:0035556">
    <property type="term" value="P:intracellular signal transduction"/>
    <property type="evidence" value="ECO:0007669"/>
    <property type="project" value="InterPro"/>
</dbReference>
<feature type="transmembrane region" description="Helical" evidence="1">
    <location>
        <begin position="12"/>
        <end position="34"/>
    </location>
</feature>
<dbReference type="EMBL" id="JAGTAR010000010">
    <property type="protein sequence ID" value="MBR8535558.1"/>
    <property type="molecule type" value="Genomic_DNA"/>
</dbReference>
<dbReference type="Gene3D" id="3.30.70.1230">
    <property type="entry name" value="Nucleotide cyclase"/>
    <property type="match status" value="1"/>
</dbReference>
<keyword evidence="1" id="KW-0472">Membrane</keyword>
<comment type="caution">
    <text evidence="3">The sequence shown here is derived from an EMBL/GenBank/DDBJ whole genome shotgun (WGS) entry which is preliminary data.</text>
</comment>
<proteinExistence type="predicted"/>
<keyword evidence="4" id="KW-1185">Reference proteome</keyword>
<dbReference type="CDD" id="cd07302">
    <property type="entry name" value="CHD"/>
    <property type="match status" value="1"/>
</dbReference>
<evidence type="ECO:0000259" key="2">
    <source>
        <dbReference type="PROSITE" id="PS50125"/>
    </source>
</evidence>
<dbReference type="InterPro" id="IPR050697">
    <property type="entry name" value="Adenylyl/Guanylyl_Cyclase_3/4"/>
</dbReference>
<dbReference type="GO" id="GO:0009190">
    <property type="term" value="P:cyclic nucleotide biosynthetic process"/>
    <property type="evidence" value="ECO:0007669"/>
    <property type="project" value="InterPro"/>
</dbReference>
<dbReference type="RefSeq" id="WP_212189527.1">
    <property type="nucleotide sequence ID" value="NZ_JAGTAR010000010.1"/>
</dbReference>
<dbReference type="PANTHER" id="PTHR43081:SF1">
    <property type="entry name" value="ADENYLATE CYCLASE, TERMINAL-DIFFERENTIATION SPECIFIC"/>
    <property type="match status" value="1"/>
</dbReference>
<evidence type="ECO:0000313" key="4">
    <source>
        <dbReference type="Proteomes" id="UP000679220"/>
    </source>
</evidence>
<evidence type="ECO:0000313" key="3">
    <source>
        <dbReference type="EMBL" id="MBR8535558.1"/>
    </source>
</evidence>
<keyword evidence="1" id="KW-0812">Transmembrane</keyword>
<dbReference type="Proteomes" id="UP000679220">
    <property type="component" value="Unassembled WGS sequence"/>
</dbReference>
<dbReference type="AlphaFoldDB" id="A0A941IXF7"/>
<protein>
    <submittedName>
        <fullName evidence="3">Adenylate/guanylate cyclase domain-containing protein</fullName>
    </submittedName>
</protein>
<dbReference type="InterPro" id="IPR001054">
    <property type="entry name" value="A/G_cyclase"/>
</dbReference>
<feature type="transmembrane region" description="Helical" evidence="1">
    <location>
        <begin position="138"/>
        <end position="156"/>
    </location>
</feature>
<dbReference type="Pfam" id="PF00211">
    <property type="entry name" value="Guanylate_cyc"/>
    <property type="match status" value="1"/>
</dbReference>
<name>A0A941IXF7_9BACT</name>
<feature type="transmembrane region" description="Helical" evidence="1">
    <location>
        <begin position="88"/>
        <end position="109"/>
    </location>
</feature>
<evidence type="ECO:0000256" key="1">
    <source>
        <dbReference type="SAM" id="Phobius"/>
    </source>
</evidence>
<accession>A0A941IXF7</accession>
<reference evidence="3" key="1">
    <citation type="journal article" date="2018" name="Int. J. Syst. Evol. Microbiol.">
        <title>Carboxylicivirga sediminis sp. nov., isolated from coastal sediment.</title>
        <authorList>
            <person name="Wang F.Q."/>
            <person name="Ren L.H."/>
            <person name="Zou R.J."/>
            <person name="Sun Y.Z."/>
            <person name="Liu X.J."/>
            <person name="Jiang F."/>
            <person name="Liu L.J."/>
        </authorList>
    </citation>
    <scope>NUCLEOTIDE SEQUENCE</scope>
    <source>
        <strain evidence="3">JR1</strain>
    </source>
</reference>
<organism evidence="3 4">
    <name type="scientific">Carboxylicivirga sediminis</name>
    <dbReference type="NCBI Taxonomy" id="2006564"/>
    <lineage>
        <taxon>Bacteria</taxon>
        <taxon>Pseudomonadati</taxon>
        <taxon>Bacteroidota</taxon>
        <taxon>Bacteroidia</taxon>
        <taxon>Marinilabiliales</taxon>
        <taxon>Marinilabiliaceae</taxon>
        <taxon>Carboxylicivirga</taxon>
    </lineage>
</organism>
<keyword evidence="1" id="KW-1133">Transmembrane helix</keyword>
<dbReference type="PROSITE" id="PS50125">
    <property type="entry name" value="GUANYLATE_CYCLASE_2"/>
    <property type="match status" value="1"/>
</dbReference>
<feature type="transmembrane region" description="Helical" evidence="1">
    <location>
        <begin position="54"/>
        <end position="76"/>
    </location>
</feature>
<reference evidence="3" key="2">
    <citation type="submission" date="2021-04" db="EMBL/GenBank/DDBJ databases">
        <authorList>
            <person name="Zhang T."/>
            <person name="Zhang Y."/>
            <person name="Lu D."/>
            <person name="Zuo D."/>
            <person name="Du Z."/>
        </authorList>
    </citation>
    <scope>NUCLEOTIDE SEQUENCE</scope>
    <source>
        <strain evidence="3">JR1</strain>
    </source>
</reference>
<feature type="domain" description="Guanylate cyclase" evidence="2">
    <location>
        <begin position="273"/>
        <end position="309"/>
    </location>
</feature>